<protein>
    <recommendedName>
        <fullName evidence="5">Phytocyanin domain-containing protein</fullName>
    </recommendedName>
</protein>
<gene>
    <name evidence="3" type="ORF">NP233_g2094</name>
</gene>
<reference evidence="3" key="1">
    <citation type="submission" date="2022-07" db="EMBL/GenBank/DDBJ databases">
        <title>Genome Sequence of Leucocoprinus birnbaumii.</title>
        <authorList>
            <person name="Buettner E."/>
        </authorList>
    </citation>
    <scope>NUCLEOTIDE SEQUENCE</scope>
    <source>
        <strain evidence="3">VT141</strain>
    </source>
</reference>
<feature type="signal peptide" evidence="2">
    <location>
        <begin position="1"/>
        <end position="18"/>
    </location>
</feature>
<keyword evidence="2" id="KW-0732">Signal</keyword>
<evidence type="ECO:0000256" key="2">
    <source>
        <dbReference type="SAM" id="SignalP"/>
    </source>
</evidence>
<comment type="caution">
    <text evidence="3">The sequence shown here is derived from an EMBL/GenBank/DDBJ whole genome shotgun (WGS) entry which is preliminary data.</text>
</comment>
<dbReference type="PANTHER" id="PTHR34883:SF15">
    <property type="entry name" value="EXTRACELLULAR SERINE-RICH PROTEIN"/>
    <property type="match status" value="1"/>
</dbReference>
<feature type="region of interest" description="Disordered" evidence="1">
    <location>
        <begin position="371"/>
        <end position="410"/>
    </location>
</feature>
<sequence>MITSRVLIAALLTGFAQALPHRIRDSAINEPAVSAPNGTPITDGSQPMSTAVDNGSAMSSSSGMDSSMSMDSSSMVMDSSTMMMDSSTMADMSTSVMTDASTSTAAWQSYQTPSYGSGSSSWGSSSWNGGSNYNDCVSQCLAQYGNAPQPWTPPPSSTYDSGSSSSSGSGVTHTVIVAPTQGVFRYVPFAVNASVGDTVRFMWGANNHTVTKSNTLEPCNATSDSPFASGIQLKDFVFDQVVNDTNPTFFHCAVPNHCQKGMFGMINPPSNSGAGTSVSLMMSSWTSSNPDISAYAAVTTNMTMNNTVASNWGGNIDVKSFPEWSQPMVAENVLYTRNFLAANPNTIKDDGTVDLGNANGSQLMIPQDIGNALNNANTSPSSAASAPSASSVPASAASSAPSASQSTSGAATTSPKLIVALAAAAASFFLL</sequence>
<feature type="compositionally biased region" description="Low complexity" evidence="1">
    <location>
        <begin position="55"/>
        <end position="73"/>
    </location>
</feature>
<keyword evidence="4" id="KW-1185">Reference proteome</keyword>
<feature type="region of interest" description="Disordered" evidence="1">
    <location>
        <begin position="30"/>
        <end position="73"/>
    </location>
</feature>
<dbReference type="Gene3D" id="2.60.40.420">
    <property type="entry name" value="Cupredoxins - blue copper proteins"/>
    <property type="match status" value="1"/>
</dbReference>
<feature type="compositionally biased region" description="Polar residues" evidence="1">
    <location>
        <begin position="36"/>
        <end position="53"/>
    </location>
</feature>
<feature type="chain" id="PRO_5042122808" description="Phytocyanin domain-containing protein" evidence="2">
    <location>
        <begin position="19"/>
        <end position="431"/>
    </location>
</feature>
<evidence type="ECO:0000313" key="3">
    <source>
        <dbReference type="EMBL" id="KAJ3573968.1"/>
    </source>
</evidence>
<feature type="region of interest" description="Disordered" evidence="1">
    <location>
        <begin position="147"/>
        <end position="166"/>
    </location>
</feature>
<dbReference type="AlphaFoldDB" id="A0AAD5W1Z9"/>
<organism evidence="3 4">
    <name type="scientific">Leucocoprinus birnbaumii</name>
    <dbReference type="NCBI Taxonomy" id="56174"/>
    <lineage>
        <taxon>Eukaryota</taxon>
        <taxon>Fungi</taxon>
        <taxon>Dikarya</taxon>
        <taxon>Basidiomycota</taxon>
        <taxon>Agaricomycotina</taxon>
        <taxon>Agaricomycetes</taxon>
        <taxon>Agaricomycetidae</taxon>
        <taxon>Agaricales</taxon>
        <taxon>Agaricineae</taxon>
        <taxon>Agaricaceae</taxon>
        <taxon>Leucocoprinus</taxon>
    </lineage>
</organism>
<dbReference type="SUPFAM" id="SSF49503">
    <property type="entry name" value="Cupredoxins"/>
    <property type="match status" value="1"/>
</dbReference>
<dbReference type="CDD" id="cd00920">
    <property type="entry name" value="Cupredoxin"/>
    <property type="match status" value="1"/>
</dbReference>
<dbReference type="Proteomes" id="UP001213000">
    <property type="component" value="Unassembled WGS sequence"/>
</dbReference>
<feature type="compositionally biased region" description="Low complexity" evidence="1">
    <location>
        <begin position="157"/>
        <end position="166"/>
    </location>
</feature>
<dbReference type="InterPro" id="IPR008972">
    <property type="entry name" value="Cupredoxin"/>
</dbReference>
<evidence type="ECO:0000256" key="1">
    <source>
        <dbReference type="SAM" id="MobiDB-lite"/>
    </source>
</evidence>
<name>A0AAD5W1Z9_9AGAR</name>
<evidence type="ECO:0000313" key="4">
    <source>
        <dbReference type="Proteomes" id="UP001213000"/>
    </source>
</evidence>
<dbReference type="InterPro" id="IPR052953">
    <property type="entry name" value="Ser-rich/MCO-related"/>
</dbReference>
<dbReference type="PANTHER" id="PTHR34883">
    <property type="entry name" value="SERINE-RICH PROTEIN, PUTATIVE-RELATED-RELATED"/>
    <property type="match status" value="1"/>
</dbReference>
<accession>A0AAD5W1Z9</accession>
<evidence type="ECO:0008006" key="5">
    <source>
        <dbReference type="Google" id="ProtNLM"/>
    </source>
</evidence>
<proteinExistence type="predicted"/>
<dbReference type="EMBL" id="JANIEX010000085">
    <property type="protein sequence ID" value="KAJ3573968.1"/>
    <property type="molecule type" value="Genomic_DNA"/>
</dbReference>